<dbReference type="AlphaFoldDB" id="A0A1P8KZY3"/>
<evidence type="ECO:0000256" key="4">
    <source>
        <dbReference type="ARBA" id="ARBA00023180"/>
    </source>
</evidence>
<name>A0A1P8KZY3_PLAOV</name>
<dbReference type="InterPro" id="IPR007657">
    <property type="entry name" value="Glycosyltransferase_61"/>
</dbReference>
<organism evidence="7">
    <name type="scientific">Plantago ovata</name>
    <name type="common">Blond psyllium</name>
    <name type="synonym">Ispaghul</name>
    <dbReference type="NCBI Taxonomy" id="185002"/>
    <lineage>
        <taxon>Eukaryota</taxon>
        <taxon>Viridiplantae</taxon>
        <taxon>Streptophyta</taxon>
        <taxon>Embryophyta</taxon>
        <taxon>Tracheophyta</taxon>
        <taxon>Spermatophyta</taxon>
        <taxon>Magnoliopsida</taxon>
        <taxon>eudicotyledons</taxon>
        <taxon>Gunneridae</taxon>
        <taxon>Pentapetalae</taxon>
        <taxon>asterids</taxon>
        <taxon>lamiids</taxon>
        <taxon>Lamiales</taxon>
        <taxon>Plantaginaceae</taxon>
        <taxon>Plantagineae</taxon>
        <taxon>Plantago</taxon>
    </lineage>
</organism>
<evidence type="ECO:0000256" key="2">
    <source>
        <dbReference type="ARBA" id="ARBA00022676"/>
    </source>
</evidence>
<keyword evidence="5" id="KW-1133">Transmembrane helix</keyword>
<dbReference type="PANTHER" id="PTHR20961">
    <property type="entry name" value="GLYCOSYLTRANSFERASE"/>
    <property type="match status" value="1"/>
</dbReference>
<dbReference type="GO" id="GO:0016763">
    <property type="term" value="F:pentosyltransferase activity"/>
    <property type="evidence" value="ECO:0007669"/>
    <property type="project" value="UniProtKB-ARBA"/>
</dbReference>
<accession>A0A1P8KZY3</accession>
<dbReference type="EMBL" id="KY440075">
    <property type="protein sequence ID" value="APW77269.1"/>
    <property type="molecule type" value="mRNA"/>
</dbReference>
<evidence type="ECO:0000256" key="5">
    <source>
        <dbReference type="SAM" id="Phobius"/>
    </source>
</evidence>
<sequence length="433" mass="49396">MAKLVSHFERTTGFRFYALLFCLVLSFSIWPSLKTLLPPTSSVKSQAFDTKREVLLCQKLSGEGDYCEIEGDIRIQPNTSTVFVVLTHKDDDDEIMLNSWTVKPYVRGIATNVKNWTIKTVSHTDNMLINCTVNHNNPAVLFSAGGNYGNYYHSFSDLLSPLYMTSYSFQQDVDFLASDYHDWWINKFRSVLSKLSRHPVVDIDNESGQVHCYRKMVVGLKFYSDLIVDEDATRVSIHGFRQLLRDSYSLKRKRSMESGRTSPRLMIVSRKRTRVLLNEDEIVRVAKGIGFKVILAKEEEAANMSRFTHIVNSCDVIMGIHGAGLANLLFLPDKAVVIQLVPFGQLSYIARNYFSAPVSKMKLRYLEYEVSTEESSLSKTYPADDPVLKDPPSIHMKGWEMIDSVYLQNQNITVDVGRFKDTLVKAMNLLVHH</sequence>
<feature type="domain" description="Glycosyltransferase 61 catalytic" evidence="6">
    <location>
        <begin position="151"/>
        <end position="338"/>
    </location>
</feature>
<protein>
    <submittedName>
        <fullName evidence="7">GT61_10</fullName>
    </submittedName>
</protein>
<evidence type="ECO:0000313" key="7">
    <source>
        <dbReference type="EMBL" id="APW77269.1"/>
    </source>
</evidence>
<evidence type="ECO:0000256" key="1">
    <source>
        <dbReference type="ARBA" id="ARBA00004323"/>
    </source>
</evidence>
<comment type="subcellular location">
    <subcellularLocation>
        <location evidence="1">Golgi apparatus membrane</location>
        <topology evidence="1">Single-pass type II membrane protein</topology>
    </subcellularLocation>
</comment>
<evidence type="ECO:0000256" key="3">
    <source>
        <dbReference type="ARBA" id="ARBA00022679"/>
    </source>
</evidence>
<keyword evidence="3" id="KW-0808">Transferase</keyword>
<dbReference type="PANTHER" id="PTHR20961:SF149">
    <property type="entry name" value="PROTEIN O-LINKED-MANNOSE BETA-1,4-N-ACETYLGLUCOSAMINYLTRANSFERASE 2-LIKE"/>
    <property type="match status" value="1"/>
</dbReference>
<dbReference type="GO" id="GO:0000139">
    <property type="term" value="C:Golgi membrane"/>
    <property type="evidence" value="ECO:0007669"/>
    <property type="project" value="UniProtKB-SubCell"/>
</dbReference>
<evidence type="ECO:0000259" key="6">
    <source>
        <dbReference type="Pfam" id="PF04577"/>
    </source>
</evidence>
<keyword evidence="5" id="KW-0812">Transmembrane</keyword>
<reference evidence="7" key="1">
    <citation type="journal article" date="2016" name="J. Exp. Bot.">
        <title>Differences in glycosyltransferase family 61 accompany variation in seed coat mucilage composition in Plantago spp.</title>
        <authorList>
            <person name="Phan J.L."/>
            <person name="Tucker M.R."/>
            <person name="Khor S.F."/>
            <person name="Shirley N."/>
            <person name="Lahnstein J."/>
            <person name="Beahan C."/>
            <person name="Bacic A."/>
            <person name="Burton R.A."/>
        </authorList>
    </citation>
    <scope>NUCLEOTIDE SEQUENCE</scope>
</reference>
<feature type="transmembrane region" description="Helical" evidence="5">
    <location>
        <begin position="12"/>
        <end position="33"/>
    </location>
</feature>
<keyword evidence="2" id="KW-0328">Glycosyltransferase</keyword>
<dbReference type="InterPro" id="IPR049625">
    <property type="entry name" value="Glyco_transf_61_cat"/>
</dbReference>
<keyword evidence="5" id="KW-0472">Membrane</keyword>
<dbReference type="Pfam" id="PF04577">
    <property type="entry name" value="Glyco_transf_61"/>
    <property type="match status" value="1"/>
</dbReference>
<keyword evidence="4" id="KW-0325">Glycoprotein</keyword>
<proteinExistence type="evidence at transcript level"/>
<reference evidence="7" key="2">
    <citation type="submission" date="2017-01" db="EMBL/GenBank/DDBJ databases">
        <authorList>
            <person name="Mah S.A."/>
            <person name="Swanson W.J."/>
            <person name="Moy G.W."/>
            <person name="Vacquier V.D."/>
        </authorList>
    </citation>
    <scope>NUCLEOTIDE SEQUENCE</scope>
</reference>